<dbReference type="EMBL" id="JBOK01000016">
    <property type="protein sequence ID" value="EXU79414.1"/>
    <property type="molecule type" value="Genomic_DNA"/>
</dbReference>
<evidence type="ECO:0000313" key="2">
    <source>
        <dbReference type="Proteomes" id="UP000020766"/>
    </source>
</evidence>
<comment type="caution">
    <text evidence="1">The sequence shown here is derived from an EMBL/GenBank/DDBJ whole genome shotgun (WGS) entry which is preliminary data.</text>
</comment>
<protein>
    <submittedName>
        <fullName evidence="1">Uncharacterized protein</fullName>
    </submittedName>
</protein>
<accession>A0A014MMP0</accession>
<evidence type="ECO:0000313" key="1">
    <source>
        <dbReference type="EMBL" id="EXU79414.1"/>
    </source>
</evidence>
<dbReference type="AlphaFoldDB" id="A0A014MMP0"/>
<dbReference type="Proteomes" id="UP000020766">
    <property type="component" value="Unassembled WGS sequence"/>
</dbReference>
<proteinExistence type="predicted"/>
<gene>
    <name evidence="1" type="ORF">AX13_04720</name>
</gene>
<name>A0A014MMP0_9BURK</name>
<keyword evidence="2" id="KW-1185">Reference proteome</keyword>
<sequence length="59" mass="7089">MIITPKRVLVVVLDEMLNQLIKGTLHSWTFKARKMIFIIIFRVFQQNVLMHNRVMYDVV</sequence>
<organism evidence="1 2">
    <name type="scientific">Comamonas aquatica DA1877</name>
    <dbReference type="NCBI Taxonomy" id="1457173"/>
    <lineage>
        <taxon>Bacteria</taxon>
        <taxon>Pseudomonadati</taxon>
        <taxon>Pseudomonadota</taxon>
        <taxon>Betaproteobacteria</taxon>
        <taxon>Burkholderiales</taxon>
        <taxon>Comamonadaceae</taxon>
        <taxon>Comamonas</taxon>
    </lineage>
</organism>
<reference evidence="1 2" key="1">
    <citation type="submission" date="2014-01" db="EMBL/GenBank/DDBJ databases">
        <title>Interspecies Systems Biology Uncovers Metabolites Affecting C. elegans Gene Expression and Life History Traits.</title>
        <authorList>
            <person name="Watson E."/>
            <person name="Macneil L.T."/>
            <person name="Ritter A.D."/>
            <person name="Yilmaz L.S."/>
            <person name="Rosebrock A.P."/>
            <person name="Caudy A.A."/>
            <person name="Walhout A.J."/>
        </authorList>
    </citation>
    <scope>NUCLEOTIDE SEQUENCE [LARGE SCALE GENOMIC DNA]</scope>
    <source>
        <strain evidence="1 2">DA1877</strain>
    </source>
</reference>